<dbReference type="OrthoDB" id="2871286at2759"/>
<dbReference type="Gene3D" id="3.20.200.10">
    <property type="entry name" value="MHCK/EF2 kinase"/>
    <property type="match status" value="1"/>
</dbReference>
<evidence type="ECO:0000256" key="3">
    <source>
        <dbReference type="ARBA" id="ARBA00022741"/>
    </source>
</evidence>
<accession>A0A9P6SZ84</accession>
<keyword evidence="8" id="KW-1185">Reference proteome</keyword>
<dbReference type="InterPro" id="IPR011009">
    <property type="entry name" value="Kinase-like_dom_sf"/>
</dbReference>
<organism evidence="7 8">
    <name type="scientific">Entomortierella chlamydospora</name>
    <dbReference type="NCBI Taxonomy" id="101097"/>
    <lineage>
        <taxon>Eukaryota</taxon>
        <taxon>Fungi</taxon>
        <taxon>Fungi incertae sedis</taxon>
        <taxon>Mucoromycota</taxon>
        <taxon>Mortierellomycotina</taxon>
        <taxon>Mortierellomycetes</taxon>
        <taxon>Mortierellales</taxon>
        <taxon>Mortierellaceae</taxon>
        <taxon>Entomortierella</taxon>
    </lineage>
</organism>
<dbReference type="PANTHER" id="PTHR45992:SF11">
    <property type="entry name" value="ALPHA-TYPE PROTEIN KINASE DOMAIN-CONTAINING PROTEIN"/>
    <property type="match status" value="1"/>
</dbReference>
<dbReference type="InterPro" id="IPR051852">
    <property type="entry name" value="Alpha-type_PK"/>
</dbReference>
<evidence type="ECO:0000256" key="4">
    <source>
        <dbReference type="ARBA" id="ARBA00022777"/>
    </source>
</evidence>
<dbReference type="GO" id="GO:0005524">
    <property type="term" value="F:ATP binding"/>
    <property type="evidence" value="ECO:0007669"/>
    <property type="project" value="UniProtKB-KW"/>
</dbReference>
<keyword evidence="3" id="KW-0547">Nucleotide-binding</keyword>
<comment type="caution">
    <text evidence="7">The sequence shown here is derived from an EMBL/GenBank/DDBJ whole genome shotgun (WGS) entry which is preliminary data.</text>
</comment>
<evidence type="ECO:0000256" key="5">
    <source>
        <dbReference type="ARBA" id="ARBA00022840"/>
    </source>
</evidence>
<keyword evidence="5" id="KW-0067">ATP-binding</keyword>
<keyword evidence="1" id="KW-0723">Serine/threonine-protein kinase</keyword>
<sequence length="236" mass="26873">MAESRYNNSTSAAIDSSVEYARGAFKKVHKGEYTEGSRTGQPCVSKVFISGSVFEDSYFQHEMDVVKKATEIVRAFNGLELINKRIIINQPEIWVFRESRALTLIEPLIENFEKFNSNSGWTQDTTSWGQAMQALAHYSFHYSNGQLTLCDLQGGVYTDGIILTDPVVMSTDRRFGPTDLGKDGIDSFFHHHVCNNFCRSSWTRPTRRMRLFPVVKGTTMMEVKTQTGRNLLTQRF</sequence>
<dbReference type="EMBL" id="JAAAID010000933">
    <property type="protein sequence ID" value="KAG0012795.1"/>
    <property type="molecule type" value="Genomic_DNA"/>
</dbReference>
<gene>
    <name evidence="7" type="ORF">BGZ80_011507</name>
</gene>
<dbReference type="SUPFAM" id="SSF56112">
    <property type="entry name" value="Protein kinase-like (PK-like)"/>
    <property type="match status" value="1"/>
</dbReference>
<dbReference type="GO" id="GO:0004674">
    <property type="term" value="F:protein serine/threonine kinase activity"/>
    <property type="evidence" value="ECO:0007669"/>
    <property type="project" value="UniProtKB-KW"/>
</dbReference>
<keyword evidence="4" id="KW-0418">Kinase</keyword>
<feature type="domain" description="Alpha-type protein kinase" evidence="6">
    <location>
        <begin position="1"/>
        <end position="214"/>
    </location>
</feature>
<protein>
    <recommendedName>
        <fullName evidence="6">Alpha-type protein kinase domain-containing protein</fullName>
    </recommendedName>
</protein>
<dbReference type="PANTHER" id="PTHR45992">
    <property type="entry name" value="EUKARYOTIC ELONGATION FACTOR 2 KINASE-RELATED"/>
    <property type="match status" value="1"/>
</dbReference>
<evidence type="ECO:0000313" key="8">
    <source>
        <dbReference type="Proteomes" id="UP000703661"/>
    </source>
</evidence>
<dbReference type="AlphaFoldDB" id="A0A9P6SZ84"/>
<keyword evidence="2" id="KW-0808">Transferase</keyword>
<evidence type="ECO:0000256" key="2">
    <source>
        <dbReference type="ARBA" id="ARBA00022679"/>
    </source>
</evidence>
<evidence type="ECO:0000256" key="1">
    <source>
        <dbReference type="ARBA" id="ARBA00022527"/>
    </source>
</evidence>
<dbReference type="PROSITE" id="PS51158">
    <property type="entry name" value="ALPHA_KINASE"/>
    <property type="match status" value="1"/>
</dbReference>
<dbReference type="SMART" id="SM00811">
    <property type="entry name" value="Alpha_kinase"/>
    <property type="match status" value="1"/>
</dbReference>
<dbReference type="Pfam" id="PF02816">
    <property type="entry name" value="Alpha_kinase"/>
    <property type="match status" value="1"/>
</dbReference>
<name>A0A9P6SZ84_9FUNG</name>
<reference evidence="7" key="1">
    <citation type="journal article" date="2020" name="Fungal Divers.">
        <title>Resolving the Mortierellaceae phylogeny through synthesis of multi-gene phylogenetics and phylogenomics.</title>
        <authorList>
            <person name="Vandepol N."/>
            <person name="Liber J."/>
            <person name="Desiro A."/>
            <person name="Na H."/>
            <person name="Kennedy M."/>
            <person name="Barry K."/>
            <person name="Grigoriev I.V."/>
            <person name="Miller A.N."/>
            <person name="O'Donnell K."/>
            <person name="Stajich J.E."/>
            <person name="Bonito G."/>
        </authorList>
    </citation>
    <scope>NUCLEOTIDE SEQUENCE</scope>
    <source>
        <strain evidence="7">NRRL 2769</strain>
    </source>
</reference>
<evidence type="ECO:0000259" key="6">
    <source>
        <dbReference type="PROSITE" id="PS51158"/>
    </source>
</evidence>
<proteinExistence type="predicted"/>
<dbReference type="InterPro" id="IPR004166">
    <property type="entry name" value="a-kinase_dom"/>
</dbReference>
<evidence type="ECO:0000313" key="7">
    <source>
        <dbReference type="EMBL" id="KAG0012795.1"/>
    </source>
</evidence>
<dbReference type="Proteomes" id="UP000703661">
    <property type="component" value="Unassembled WGS sequence"/>
</dbReference>